<dbReference type="InterPro" id="IPR022742">
    <property type="entry name" value="Hydrolase_4"/>
</dbReference>
<evidence type="ECO:0000313" key="8">
    <source>
        <dbReference type="Proteomes" id="UP000466681"/>
    </source>
</evidence>
<dbReference type="KEGG" id="mmor:MMOR_02510"/>
<comment type="catalytic activity">
    <reaction evidence="1">
        <text>Hydrolyzes glycerol monoesters of long-chain fatty acids.</text>
        <dbReference type="EC" id="3.1.1.23"/>
    </reaction>
</comment>
<dbReference type="SUPFAM" id="SSF53474">
    <property type="entry name" value="alpha/beta-Hydrolases"/>
    <property type="match status" value="1"/>
</dbReference>
<dbReference type="GO" id="GO:0047372">
    <property type="term" value="F:monoacylglycerol lipase activity"/>
    <property type="evidence" value="ECO:0007669"/>
    <property type="project" value="UniProtKB-EC"/>
</dbReference>
<comment type="similarity">
    <text evidence="3">Belongs to the AB hydrolase superfamily.</text>
</comment>
<evidence type="ECO:0000313" key="7">
    <source>
        <dbReference type="EMBL" id="BBW99314.1"/>
    </source>
</evidence>
<dbReference type="InterPro" id="IPR000073">
    <property type="entry name" value="AB_hydrolase_1"/>
</dbReference>
<reference evidence="7 8" key="1">
    <citation type="journal article" date="2019" name="Emerg. Microbes Infect.">
        <title>Comprehensive subspecies identification of 175 nontuberculous mycobacteria species based on 7547 genomic profiles.</title>
        <authorList>
            <person name="Matsumoto Y."/>
            <person name="Kinjo T."/>
            <person name="Motooka D."/>
            <person name="Nabeya D."/>
            <person name="Jung N."/>
            <person name="Uechi K."/>
            <person name="Horii T."/>
            <person name="Iida T."/>
            <person name="Fujita J."/>
            <person name="Nakamura S."/>
        </authorList>
    </citation>
    <scope>NUCLEOTIDE SEQUENCE [LARGE SCALE GENOMIC DNA]</scope>
    <source>
        <strain evidence="7 8">JCM 6375</strain>
    </source>
</reference>
<evidence type="ECO:0000256" key="3">
    <source>
        <dbReference type="ARBA" id="ARBA00008645"/>
    </source>
</evidence>
<dbReference type="FunFam" id="3.40.50.1820:FF:000117">
    <property type="entry name" value="Monoglyceride lipase, putative"/>
    <property type="match status" value="1"/>
</dbReference>
<evidence type="ECO:0000256" key="4">
    <source>
        <dbReference type="ARBA" id="ARBA00013254"/>
    </source>
</evidence>
<accession>A0AAD1H6V0</accession>
<evidence type="ECO:0000256" key="1">
    <source>
        <dbReference type="ARBA" id="ARBA00001613"/>
    </source>
</evidence>
<feature type="domain" description="Serine aminopeptidase S33" evidence="6">
    <location>
        <begin position="44"/>
        <end position="279"/>
    </location>
</feature>
<dbReference type="InterPro" id="IPR051044">
    <property type="entry name" value="MAG_DAG_Lipase"/>
</dbReference>
<evidence type="ECO:0000259" key="6">
    <source>
        <dbReference type="Pfam" id="PF12146"/>
    </source>
</evidence>
<sequence>MTTDTGVSVGARYSPFVATTRSERSFDGIGGVRIVYDVWTPEVAPRGVVVLCHGYAEHARRYDHVAQRFGEAGLITYALDLRGHGRSGGKRVYLRKIDEYTGDFHTLVGIATADHPDLPRIVLGHSMGGGVVFAYGVEHPDDYTAMVLSGPAVYAQDAVSSFMITIAKVLGSILPGLPVEKLPTDAVSRDPEVVAAYEADPLVHHGKLPAGIGKALIKVGETMPQRAGALTAPLLVVHGEQDKLIPVEGSRHLLECVGSKDAHLKVYPELYHEVFNEPEKALVLDDVTSWIEAKL</sequence>
<gene>
    <name evidence="7" type="ORF">MMOR_02510</name>
</gene>
<dbReference type="PANTHER" id="PTHR11614">
    <property type="entry name" value="PHOSPHOLIPASE-RELATED"/>
    <property type="match status" value="1"/>
</dbReference>
<name>A0AAD1H6V0_9MYCO</name>
<comment type="subcellular location">
    <subcellularLocation>
        <location evidence="2">Secreted</location>
        <location evidence="2">Cell wall</location>
    </subcellularLocation>
</comment>
<dbReference type="InterPro" id="IPR029058">
    <property type="entry name" value="AB_hydrolase_fold"/>
</dbReference>
<dbReference type="Pfam" id="PF12146">
    <property type="entry name" value="Hydrolase_4"/>
    <property type="match status" value="1"/>
</dbReference>
<proteinExistence type="inferred from homology"/>
<organism evidence="7 8">
    <name type="scientific">Mycolicibacterium moriokaense</name>
    <dbReference type="NCBI Taxonomy" id="39691"/>
    <lineage>
        <taxon>Bacteria</taxon>
        <taxon>Bacillati</taxon>
        <taxon>Actinomycetota</taxon>
        <taxon>Actinomycetes</taxon>
        <taxon>Mycobacteriales</taxon>
        <taxon>Mycobacteriaceae</taxon>
        <taxon>Mycolicibacterium</taxon>
    </lineage>
</organism>
<dbReference type="AlphaFoldDB" id="A0AAD1H6V0"/>
<evidence type="ECO:0000256" key="2">
    <source>
        <dbReference type="ARBA" id="ARBA00004191"/>
    </source>
</evidence>
<keyword evidence="8" id="KW-1185">Reference proteome</keyword>
<dbReference type="Proteomes" id="UP000466681">
    <property type="component" value="Chromosome"/>
</dbReference>
<dbReference type="PRINTS" id="PR00111">
    <property type="entry name" value="ABHYDROLASE"/>
</dbReference>
<dbReference type="EC" id="3.1.1.23" evidence="4"/>
<protein>
    <recommendedName>
        <fullName evidence="5">Monoacylglycerol lipase</fullName>
        <ecNumber evidence="4">3.1.1.23</ecNumber>
    </recommendedName>
</protein>
<dbReference type="Gene3D" id="3.40.50.1820">
    <property type="entry name" value="alpha/beta hydrolase"/>
    <property type="match status" value="1"/>
</dbReference>
<evidence type="ECO:0000256" key="5">
    <source>
        <dbReference type="ARBA" id="ARBA00071261"/>
    </source>
</evidence>
<dbReference type="EMBL" id="AP022560">
    <property type="protein sequence ID" value="BBW99314.1"/>
    <property type="molecule type" value="Genomic_DNA"/>
</dbReference>